<protein>
    <submittedName>
        <fullName evidence="2">Uncharacterized protein</fullName>
    </submittedName>
</protein>
<feature type="compositionally biased region" description="Polar residues" evidence="1">
    <location>
        <begin position="444"/>
        <end position="457"/>
    </location>
</feature>
<reference evidence="2 3" key="1">
    <citation type="submission" date="2014-06" db="EMBL/GenBank/DDBJ databases">
        <title>Evolutionary Origins and Diversification of the Mycorrhizal Mutualists.</title>
        <authorList>
            <consortium name="DOE Joint Genome Institute"/>
            <consortium name="Mycorrhizal Genomics Consortium"/>
            <person name="Kohler A."/>
            <person name="Kuo A."/>
            <person name="Nagy L.G."/>
            <person name="Floudas D."/>
            <person name="Copeland A."/>
            <person name="Barry K.W."/>
            <person name="Cichocki N."/>
            <person name="Veneault-Fourrey C."/>
            <person name="LaButti K."/>
            <person name="Lindquist E.A."/>
            <person name="Lipzen A."/>
            <person name="Lundell T."/>
            <person name="Morin E."/>
            <person name="Murat C."/>
            <person name="Riley R."/>
            <person name="Ohm R."/>
            <person name="Sun H."/>
            <person name="Tunlid A."/>
            <person name="Henrissat B."/>
            <person name="Grigoriev I.V."/>
            <person name="Hibbett D.S."/>
            <person name="Martin F."/>
        </authorList>
    </citation>
    <scope>NUCLEOTIDE SEQUENCE [LARGE SCALE GENOMIC DNA]</scope>
    <source>
        <strain evidence="2 3">SS14</strain>
    </source>
</reference>
<name>A0A0C9VQE4_SPHS4</name>
<dbReference type="Proteomes" id="UP000054279">
    <property type="component" value="Unassembled WGS sequence"/>
</dbReference>
<accession>A0A0C9VQE4</accession>
<keyword evidence="3" id="KW-1185">Reference proteome</keyword>
<evidence type="ECO:0000313" key="2">
    <source>
        <dbReference type="EMBL" id="KIJ44522.1"/>
    </source>
</evidence>
<dbReference type="EMBL" id="KN837117">
    <property type="protein sequence ID" value="KIJ44522.1"/>
    <property type="molecule type" value="Genomic_DNA"/>
</dbReference>
<dbReference type="HOGENOM" id="CLU_547655_0_0_1"/>
<feature type="region of interest" description="Disordered" evidence="1">
    <location>
        <begin position="170"/>
        <end position="221"/>
    </location>
</feature>
<feature type="compositionally biased region" description="Low complexity" evidence="1">
    <location>
        <begin position="193"/>
        <end position="203"/>
    </location>
</feature>
<feature type="compositionally biased region" description="Basic and acidic residues" evidence="1">
    <location>
        <begin position="415"/>
        <end position="441"/>
    </location>
</feature>
<dbReference type="OrthoDB" id="3005500at2759"/>
<organism evidence="2 3">
    <name type="scientific">Sphaerobolus stellatus (strain SS14)</name>
    <dbReference type="NCBI Taxonomy" id="990650"/>
    <lineage>
        <taxon>Eukaryota</taxon>
        <taxon>Fungi</taxon>
        <taxon>Dikarya</taxon>
        <taxon>Basidiomycota</taxon>
        <taxon>Agaricomycotina</taxon>
        <taxon>Agaricomycetes</taxon>
        <taxon>Phallomycetidae</taxon>
        <taxon>Geastrales</taxon>
        <taxon>Sphaerobolaceae</taxon>
        <taxon>Sphaerobolus</taxon>
    </lineage>
</organism>
<evidence type="ECO:0000256" key="1">
    <source>
        <dbReference type="SAM" id="MobiDB-lite"/>
    </source>
</evidence>
<proteinExistence type="predicted"/>
<dbReference type="AlphaFoldDB" id="A0A0C9VQE4"/>
<feature type="compositionally biased region" description="Polar residues" evidence="1">
    <location>
        <begin position="479"/>
        <end position="488"/>
    </location>
</feature>
<evidence type="ECO:0000313" key="3">
    <source>
        <dbReference type="Proteomes" id="UP000054279"/>
    </source>
</evidence>
<sequence length="498" mass="56732">MPYSLEEFYTSLNLREVKEYRSWAFPLDITNSKHSPYFSFENMDSWVQPNVFRLFEEHASDAIDQLHRAIGDEPIHSLKAYRDFIIPAAMGSHPFFSLEHIEKWVKPTPYATFKIHVYTETESNTRNARQPVTPTRRLVKEEEKSSGLGWYMEFSSPSLRVKSGSGNAGSPFVLETDSESGTPVLGTKRKSDYSSSSEPSSYSGLDMPLSHRAAPKRPRFKSEVTEPSKIWEIPRDDAGFLLDLTGKEHLLQGPDGEKHDYDSWGGSTGRATGNTTVEGVFGPGKHVTCRVTLHCNGTKVCEYLDNQWEKMERYEVNEEQQQKLIKANEDQRTQEAESPEASLARFYYLVKDAKCKHETCDGHPVLKRRSEGPSCEGKQYFIGCSNWKLSEKWKHLRMSGKPIPFRYSSTPPPKETARDRRDCYEKSRGKLVEPLDKEPRKKQTPQSDVPTMSSTITMAKIREVNTSEEEHIQAEIDNKQLQSRTSTPVPGPSCDKGK</sequence>
<feature type="region of interest" description="Disordered" evidence="1">
    <location>
        <begin position="401"/>
        <end position="498"/>
    </location>
</feature>
<feature type="compositionally biased region" description="Basic and acidic residues" evidence="1">
    <location>
        <begin position="460"/>
        <end position="478"/>
    </location>
</feature>
<gene>
    <name evidence="2" type="ORF">M422DRAFT_252132</name>
</gene>